<organism evidence="1">
    <name type="scientific">uncultured Desulfovibrio sp</name>
    <dbReference type="NCBI Taxonomy" id="167968"/>
    <lineage>
        <taxon>Bacteria</taxon>
        <taxon>Pseudomonadati</taxon>
        <taxon>Thermodesulfobacteriota</taxon>
        <taxon>Desulfovibrionia</taxon>
        <taxon>Desulfovibrionales</taxon>
        <taxon>Desulfovibrionaceae</taxon>
        <taxon>Desulfovibrio</taxon>
        <taxon>environmental samples</taxon>
    </lineage>
</organism>
<name>A0A212K6L0_9BACT</name>
<gene>
    <name evidence="1" type="ORF">KM92DES2_12317</name>
</gene>
<dbReference type="EMBL" id="FLUP01000001">
    <property type="protein sequence ID" value="SBW07306.1"/>
    <property type="molecule type" value="Genomic_DNA"/>
</dbReference>
<sequence length="154" mass="16941">MAINGRNYDWEDISVQLPHGESVGITEIKYGDEQGIEARYGKGSIPRGFGRKNYSASGSMVLDRDEWERLKKELARDNGDIYGHKPFPIVVHYANDDMGSVTDVLKNCKVTKFDGGGGSQGDDKVASITCEFTILSPISWNGTPAKAEVKSYMS</sequence>
<proteinExistence type="predicted"/>
<reference evidence="1" key="1">
    <citation type="submission" date="2016-04" db="EMBL/GenBank/DDBJ databases">
        <authorList>
            <person name="Evans L.H."/>
            <person name="Alamgir A."/>
            <person name="Owens N."/>
            <person name="Weber N.D."/>
            <person name="Virtaneva K."/>
            <person name="Barbian K."/>
            <person name="Babar A."/>
            <person name="Rosenke K."/>
        </authorList>
    </citation>
    <scope>NUCLEOTIDE SEQUENCE</scope>
    <source>
        <strain evidence="1">92-2</strain>
    </source>
</reference>
<protein>
    <submittedName>
        <fullName evidence="1">Uncharacterized protein</fullName>
    </submittedName>
</protein>
<dbReference type="AlphaFoldDB" id="A0A212K6L0"/>
<dbReference type="RefSeq" id="WP_296936486.1">
    <property type="nucleotide sequence ID" value="NZ_LT598928.1"/>
</dbReference>
<accession>A0A212K6L0</accession>
<evidence type="ECO:0000313" key="1">
    <source>
        <dbReference type="EMBL" id="SBW07306.1"/>
    </source>
</evidence>